<reference evidence="4" key="2">
    <citation type="submission" date="2015-01" db="EMBL/GenBank/DDBJ databases">
        <title>Evolutionary Origins and Diversification of the Mycorrhizal Mutualists.</title>
        <authorList>
            <consortium name="DOE Joint Genome Institute"/>
            <consortium name="Mycorrhizal Genomics Consortium"/>
            <person name="Kohler A."/>
            <person name="Kuo A."/>
            <person name="Nagy L.G."/>
            <person name="Floudas D."/>
            <person name="Copeland A."/>
            <person name="Barry K.W."/>
            <person name="Cichocki N."/>
            <person name="Veneault-Fourrey C."/>
            <person name="LaButti K."/>
            <person name="Lindquist E.A."/>
            <person name="Lipzen A."/>
            <person name="Lundell T."/>
            <person name="Morin E."/>
            <person name="Murat C."/>
            <person name="Riley R."/>
            <person name="Ohm R."/>
            <person name="Sun H."/>
            <person name="Tunlid A."/>
            <person name="Henrissat B."/>
            <person name="Grigoriev I.V."/>
            <person name="Hibbett D.S."/>
            <person name="Martin F."/>
        </authorList>
    </citation>
    <scope>NUCLEOTIDE SEQUENCE [LARGE SCALE GENOMIC DNA]</scope>
    <source>
        <strain evidence="4">Foug A</strain>
    </source>
</reference>
<protein>
    <recommendedName>
        <fullName evidence="2">MULE transposase domain-containing protein</fullName>
    </recommendedName>
</protein>
<keyword evidence="4" id="KW-1185">Reference proteome</keyword>
<accession>A0A0C3DPJ7</accession>
<feature type="domain" description="MULE transposase" evidence="2">
    <location>
        <begin position="183"/>
        <end position="291"/>
    </location>
</feature>
<evidence type="ECO:0000259" key="2">
    <source>
        <dbReference type="Pfam" id="PF10551"/>
    </source>
</evidence>
<dbReference type="PANTHER" id="PTHR33977">
    <property type="entry name" value="ZINC ION BINDING PROTEIN"/>
    <property type="match status" value="1"/>
</dbReference>
<sequence length="734" mass="82857">MQYSNLDDIPALWKSSGKVTIPTKLLLSDEAVTALRLHLDTEQRLHIPDEIPRDVRSKYSIRNTDQKVVKGKKSSTTFIRCTRLYQCLCGTDSEADKMLLDHETSSLYRTLHAEFGIKQRSAAEQNLDLWFRANNPQPPHAELTDACLFYQPCGDGPDDRFIIILSTPQQRDVAWQHGHNKLLLLDGTFGINSARLLLFIGMVIDEDRKGIPIVFFHFTTRKVTQAAHADYNTNLLQDLLQKWKLAMGTNDKGEAFNIHIALTDNDQRKRRALAEVFPSARLLLCRFHVSQAWRNGLNRKLRVIPRGDERQQTQRMLATFLFKLLKDVDKFEDAVAVFNAQLVQFQELGNNQDAILQKKSQGGLAFMAYLHSYIKISDFWRSWSPAGFLEAEKFLKVPHGFLPHMTNHLESFNHRIKSKYFSSYQHSGRLPRIDVWVLVLVTKVVPNFFQELHAKRAKAKYMLEMRTTAPPCPCPPSNYPDSNSFDAAEDLDALGEVEWMEEMCDDGVDEGIDTEDDEFDGQLGTSHLVIASGEAQIEPFTPPHSVNTVSLVELPRIQAADDASWQEFALEDEAILVDLPISKAPLDTDDAPFLWLSPLSTPPSSLLSLPPLAASPPLSSSGKHHSESNSSKPAIAIQNVLSAEDDLVKALRYALSVCDDKDHHLLDHHISPSIREQLSGNYNPLPLVLPEGFSHDQENHASSPSVPSPPKRLRCLVGFEHQKKERCHESHGIR</sequence>
<evidence type="ECO:0000256" key="1">
    <source>
        <dbReference type="SAM" id="MobiDB-lite"/>
    </source>
</evidence>
<evidence type="ECO:0000313" key="3">
    <source>
        <dbReference type="EMBL" id="KIM57936.1"/>
    </source>
</evidence>
<dbReference type="EMBL" id="KN822093">
    <property type="protein sequence ID" value="KIM57936.1"/>
    <property type="molecule type" value="Genomic_DNA"/>
</dbReference>
<proteinExistence type="predicted"/>
<reference evidence="3 4" key="1">
    <citation type="submission" date="2014-04" db="EMBL/GenBank/DDBJ databases">
        <authorList>
            <consortium name="DOE Joint Genome Institute"/>
            <person name="Kuo A."/>
            <person name="Kohler A."/>
            <person name="Nagy L.G."/>
            <person name="Floudas D."/>
            <person name="Copeland A."/>
            <person name="Barry K.W."/>
            <person name="Cichocki N."/>
            <person name="Veneault-Fourrey C."/>
            <person name="LaButti K."/>
            <person name="Lindquist E.A."/>
            <person name="Lipzen A."/>
            <person name="Lundell T."/>
            <person name="Morin E."/>
            <person name="Murat C."/>
            <person name="Sun H."/>
            <person name="Tunlid A."/>
            <person name="Henrissat B."/>
            <person name="Grigoriev I.V."/>
            <person name="Hibbett D.S."/>
            <person name="Martin F."/>
            <person name="Nordberg H.P."/>
            <person name="Cantor M.N."/>
            <person name="Hua S.X."/>
        </authorList>
    </citation>
    <scope>NUCLEOTIDE SEQUENCE [LARGE SCALE GENOMIC DNA]</scope>
    <source>
        <strain evidence="3 4">Foug A</strain>
    </source>
</reference>
<dbReference type="STRING" id="1036808.A0A0C3DPJ7"/>
<dbReference type="HOGENOM" id="CLU_007844_1_1_1"/>
<gene>
    <name evidence="3" type="ORF">SCLCIDRAFT_10337</name>
</gene>
<feature type="compositionally biased region" description="Low complexity" evidence="1">
    <location>
        <begin position="608"/>
        <end position="621"/>
    </location>
</feature>
<dbReference type="InterPro" id="IPR018289">
    <property type="entry name" value="MULE_transposase_dom"/>
</dbReference>
<dbReference type="PANTHER" id="PTHR33977:SF1">
    <property type="entry name" value="ZINC ION BINDING PROTEIN"/>
    <property type="match status" value="1"/>
</dbReference>
<name>A0A0C3DPJ7_9AGAM</name>
<feature type="region of interest" description="Disordered" evidence="1">
    <location>
        <begin position="608"/>
        <end position="631"/>
    </location>
</feature>
<dbReference type="InParanoid" id="A0A0C3DPJ7"/>
<organism evidence="3 4">
    <name type="scientific">Scleroderma citrinum Foug A</name>
    <dbReference type="NCBI Taxonomy" id="1036808"/>
    <lineage>
        <taxon>Eukaryota</taxon>
        <taxon>Fungi</taxon>
        <taxon>Dikarya</taxon>
        <taxon>Basidiomycota</taxon>
        <taxon>Agaricomycotina</taxon>
        <taxon>Agaricomycetes</taxon>
        <taxon>Agaricomycetidae</taxon>
        <taxon>Boletales</taxon>
        <taxon>Sclerodermatineae</taxon>
        <taxon>Sclerodermataceae</taxon>
        <taxon>Scleroderma</taxon>
    </lineage>
</organism>
<dbReference type="OrthoDB" id="2692840at2759"/>
<dbReference type="Pfam" id="PF10551">
    <property type="entry name" value="MULE"/>
    <property type="match status" value="1"/>
</dbReference>
<evidence type="ECO:0000313" key="4">
    <source>
        <dbReference type="Proteomes" id="UP000053989"/>
    </source>
</evidence>
<dbReference type="AlphaFoldDB" id="A0A0C3DPJ7"/>
<dbReference type="Proteomes" id="UP000053989">
    <property type="component" value="Unassembled WGS sequence"/>
</dbReference>